<comment type="caution">
    <text evidence="1">The sequence shown here is derived from an EMBL/GenBank/DDBJ whole genome shotgun (WGS) entry which is preliminary data.</text>
</comment>
<keyword evidence="2" id="KW-1185">Reference proteome</keyword>
<protein>
    <submittedName>
        <fullName evidence="1">Uncharacterized protein</fullName>
    </submittedName>
</protein>
<reference evidence="1" key="1">
    <citation type="submission" date="2023-10" db="EMBL/GenBank/DDBJ databases">
        <authorList>
            <person name="Rodriguez Cubillos JULIANA M."/>
            <person name="De Vega J."/>
        </authorList>
    </citation>
    <scope>NUCLEOTIDE SEQUENCE</scope>
</reference>
<sequence>MTRTESIDIVTDQNLEKHIHKHMGCMAGFFQIFDRNHILSAKRIYSTKRLPPVNHFSLLSSFSSFIQLLTPVFCFLLQPSPKTPEKDGGSPVLSAPSPVKEIQQCEAKQNLPVLELKEGTRSSWKFSREAPRLSLDSRAVVDAKGALHPREIRTNTTVNLDNGGEKQRRSTSSVIVRLMGLDSLPTDSAAKLQRSASESRVSRDRFSESKIKANNYTQRSNVGLSQMNNHNHNHTNSNAVNVNANNVNFVNSYGTNDNRLWNGRGSEGGKGSLPMKQSKGTIMVQKKSFYDSTDFFPEPKHNVSIYGEIEKRLKMRGINQPSQDLDTLKHILEALQLKGLLHSQKPNQSPIVLMKPLRSSSRFDQFNGRTRYDSPPPHSSVRSSPRARRNLSPRLSGENDRAQVNSRNSSPTRRNVPNVETRRRVSNEGVDSRRVSPVHSPKISSRRNAKAPTMTGGSPRMRKVIDPKVKMLNVAEDEWSTVSDNSFTTSNSHTDTERYKLDEYKEGRNLLDRCDKLLNSIAEITSANELQPSPVSVLDSSFYKDEWCSPSPITKRCIDYNFKDQSAESEDEMWSAGEGKSDEVEDCDFGYVSEILRASSYFPEDCDIFGLLEKQQFLKGKDTSKASTIQRRLIFDTLQEILNRNNRLPPWKAVVQGDETPKIWSEFRRIREREESESESSEDLFGVICGVLKKDMAEEISGWGEWTVEMGDVVLDIERLVFKDLIGETIQHLASFLPQCNKLEALRRKLVF</sequence>
<evidence type="ECO:0000313" key="1">
    <source>
        <dbReference type="EMBL" id="CAJ2627785.1"/>
    </source>
</evidence>
<accession>A0ACB0I7A4</accession>
<dbReference type="Proteomes" id="UP001177021">
    <property type="component" value="Unassembled WGS sequence"/>
</dbReference>
<gene>
    <name evidence="1" type="ORF">MILVUS5_LOCUS170</name>
</gene>
<dbReference type="EMBL" id="CASHSV030000001">
    <property type="protein sequence ID" value="CAJ2627785.1"/>
    <property type="molecule type" value="Genomic_DNA"/>
</dbReference>
<proteinExistence type="predicted"/>
<name>A0ACB0I7A4_TRIPR</name>
<organism evidence="1 2">
    <name type="scientific">Trifolium pratense</name>
    <name type="common">Red clover</name>
    <dbReference type="NCBI Taxonomy" id="57577"/>
    <lineage>
        <taxon>Eukaryota</taxon>
        <taxon>Viridiplantae</taxon>
        <taxon>Streptophyta</taxon>
        <taxon>Embryophyta</taxon>
        <taxon>Tracheophyta</taxon>
        <taxon>Spermatophyta</taxon>
        <taxon>Magnoliopsida</taxon>
        <taxon>eudicotyledons</taxon>
        <taxon>Gunneridae</taxon>
        <taxon>Pentapetalae</taxon>
        <taxon>rosids</taxon>
        <taxon>fabids</taxon>
        <taxon>Fabales</taxon>
        <taxon>Fabaceae</taxon>
        <taxon>Papilionoideae</taxon>
        <taxon>50 kb inversion clade</taxon>
        <taxon>NPAAA clade</taxon>
        <taxon>Hologalegina</taxon>
        <taxon>IRL clade</taxon>
        <taxon>Trifolieae</taxon>
        <taxon>Trifolium</taxon>
    </lineage>
</organism>
<evidence type="ECO:0000313" key="2">
    <source>
        <dbReference type="Proteomes" id="UP001177021"/>
    </source>
</evidence>